<keyword evidence="4 11" id="KW-0032">Aminotransferase</keyword>
<keyword evidence="8" id="KW-0368">Histidine biosynthesis</keyword>
<dbReference type="Pfam" id="PF00155">
    <property type="entry name" value="Aminotran_1_2"/>
    <property type="match status" value="1"/>
</dbReference>
<evidence type="ECO:0000256" key="8">
    <source>
        <dbReference type="ARBA" id="ARBA00023102"/>
    </source>
</evidence>
<comment type="caution">
    <text evidence="11">The sequence shown here is derived from an EMBL/GenBank/DDBJ whole genome shotgun (WGS) entry which is preliminary data.</text>
</comment>
<keyword evidence="7" id="KW-0663">Pyridoxal phosphate</keyword>
<dbReference type="SUPFAM" id="SSF53383">
    <property type="entry name" value="PLP-dependent transferases"/>
    <property type="match status" value="1"/>
</dbReference>
<evidence type="ECO:0000256" key="6">
    <source>
        <dbReference type="ARBA" id="ARBA00022679"/>
    </source>
</evidence>
<evidence type="ECO:0000313" key="11">
    <source>
        <dbReference type="EMBL" id="TSE33825.1"/>
    </source>
</evidence>
<dbReference type="STRING" id="307486.GCA_000807215_02176"/>
<dbReference type="EC" id="2.6.1.9" evidence="3"/>
<keyword evidence="5" id="KW-0028">Amino-acid biosynthesis</keyword>
<evidence type="ECO:0000313" key="12">
    <source>
        <dbReference type="Proteomes" id="UP000317763"/>
    </source>
</evidence>
<dbReference type="Proteomes" id="UP000317763">
    <property type="component" value="Unassembled WGS sequence"/>
</dbReference>
<comment type="similarity">
    <text evidence="2">Belongs to the class-II pyridoxal-phosphate-dependent aminotransferase family. Histidinol-phosphate aminotransferase subfamily.</text>
</comment>
<organism evidence="11 12">
    <name type="scientific">Tepidimonas taiwanensis</name>
    <dbReference type="NCBI Taxonomy" id="307486"/>
    <lineage>
        <taxon>Bacteria</taxon>
        <taxon>Pseudomonadati</taxon>
        <taxon>Pseudomonadota</taxon>
        <taxon>Betaproteobacteria</taxon>
        <taxon>Burkholderiales</taxon>
        <taxon>Tepidimonas</taxon>
    </lineage>
</organism>
<dbReference type="InterPro" id="IPR015422">
    <property type="entry name" value="PyrdxlP-dep_Trfase_small"/>
</dbReference>
<evidence type="ECO:0000256" key="1">
    <source>
        <dbReference type="ARBA" id="ARBA00005011"/>
    </source>
</evidence>
<dbReference type="EMBL" id="VJOM01000002">
    <property type="protein sequence ID" value="TSE33825.1"/>
    <property type="molecule type" value="Genomic_DNA"/>
</dbReference>
<keyword evidence="12" id="KW-1185">Reference proteome</keyword>
<dbReference type="InterPro" id="IPR015424">
    <property type="entry name" value="PyrdxlP-dep_Trfase"/>
</dbReference>
<name>A0A554XDA9_9BURK</name>
<keyword evidence="6 11" id="KW-0808">Transferase</keyword>
<dbReference type="InterPro" id="IPR004839">
    <property type="entry name" value="Aminotransferase_I/II_large"/>
</dbReference>
<dbReference type="InterPro" id="IPR050106">
    <property type="entry name" value="HistidinolP_aminotransfase"/>
</dbReference>
<comment type="pathway">
    <text evidence="1">Amino-acid biosynthesis; L-histidine biosynthesis; L-histidine from 5-phospho-alpha-D-ribose 1-diphosphate: step 7/9.</text>
</comment>
<dbReference type="InterPro" id="IPR015421">
    <property type="entry name" value="PyrdxlP-dep_Trfase_major"/>
</dbReference>
<evidence type="ECO:0000256" key="4">
    <source>
        <dbReference type="ARBA" id="ARBA00022576"/>
    </source>
</evidence>
<gene>
    <name evidence="11" type="primary">hisC2_2</name>
    <name evidence="11" type="ORF">Ttaiw_00398</name>
</gene>
<dbReference type="GO" id="GO:0004400">
    <property type="term" value="F:histidinol-phosphate transaminase activity"/>
    <property type="evidence" value="ECO:0007669"/>
    <property type="project" value="UniProtKB-EC"/>
</dbReference>
<accession>A0A554XDA9</accession>
<dbReference type="PANTHER" id="PTHR43643:SF6">
    <property type="entry name" value="HISTIDINOL-PHOSPHATE AMINOTRANSFERASE"/>
    <property type="match status" value="1"/>
</dbReference>
<dbReference type="Gene3D" id="3.40.640.10">
    <property type="entry name" value="Type I PLP-dependent aspartate aminotransferase-like (Major domain)"/>
    <property type="match status" value="1"/>
</dbReference>
<dbReference type="GO" id="GO:0030170">
    <property type="term" value="F:pyridoxal phosphate binding"/>
    <property type="evidence" value="ECO:0007669"/>
    <property type="project" value="InterPro"/>
</dbReference>
<evidence type="ECO:0000256" key="5">
    <source>
        <dbReference type="ARBA" id="ARBA00022605"/>
    </source>
</evidence>
<evidence type="ECO:0000256" key="9">
    <source>
        <dbReference type="ARBA" id="ARBA00047481"/>
    </source>
</evidence>
<evidence type="ECO:0000259" key="10">
    <source>
        <dbReference type="Pfam" id="PF00155"/>
    </source>
</evidence>
<comment type="catalytic activity">
    <reaction evidence="9">
        <text>L-histidinol phosphate + 2-oxoglutarate = 3-(imidazol-4-yl)-2-oxopropyl phosphate + L-glutamate</text>
        <dbReference type="Rhea" id="RHEA:23744"/>
        <dbReference type="ChEBI" id="CHEBI:16810"/>
        <dbReference type="ChEBI" id="CHEBI:29985"/>
        <dbReference type="ChEBI" id="CHEBI:57766"/>
        <dbReference type="ChEBI" id="CHEBI:57980"/>
        <dbReference type="EC" id="2.6.1.9"/>
    </reaction>
</comment>
<dbReference type="AlphaFoldDB" id="A0A554XDA9"/>
<proteinExistence type="inferred from homology"/>
<evidence type="ECO:0000256" key="2">
    <source>
        <dbReference type="ARBA" id="ARBA00007970"/>
    </source>
</evidence>
<dbReference type="RefSeq" id="WP_043701937.1">
    <property type="nucleotide sequence ID" value="NZ_CP083911.1"/>
</dbReference>
<reference evidence="11 12" key="1">
    <citation type="submission" date="2019-07" db="EMBL/GenBank/DDBJ databases">
        <title>Tepidimonas taiwanensis I1-1 draft genome.</title>
        <authorList>
            <person name="Da Costa M.S."/>
            <person name="Froufe H.J.C."/>
            <person name="Egas C."/>
            <person name="Albuquerque L."/>
        </authorList>
    </citation>
    <scope>NUCLEOTIDE SEQUENCE [LARGE SCALE GENOMIC DNA]</scope>
    <source>
        <strain evidence="11 12">I1-1</strain>
    </source>
</reference>
<evidence type="ECO:0000256" key="3">
    <source>
        <dbReference type="ARBA" id="ARBA00012748"/>
    </source>
</evidence>
<sequence length="337" mass="36526">MDEGVGARREHGGPDALGVPCWDFSTNTHPCGPCPLACPEIAQAARQHYPDPAYTALRQALAQWHGVSAERILIAASGSEWIMRFAAWACRRGWRRAWWPTPGYGDYAHAARVWGLQRCDNASVVEVGWLCDPGSPTGEPLDAAQAHALLSAAAQLTLDLAYEPLRLEGSGVPDDIRRRCWQLITPNKALGLTGVRAAYVIAPEHASLQDIAALNALAPSWPIGADGVAMLRAWVRPAVQQWLCSSLPTLRQWKVELMMCLQALGWVVAPGQASFLCASPPAPISAQALRAAGVKLRDATSLGMPGWWRLSVQPPSAVAALARQLRRQAPRPVQEER</sequence>
<protein>
    <recommendedName>
        <fullName evidence="3">histidinol-phosphate transaminase</fullName>
        <ecNumber evidence="3">2.6.1.9</ecNumber>
    </recommendedName>
</protein>
<dbReference type="GO" id="GO:0000105">
    <property type="term" value="P:L-histidine biosynthetic process"/>
    <property type="evidence" value="ECO:0007669"/>
    <property type="project" value="UniProtKB-KW"/>
</dbReference>
<evidence type="ECO:0000256" key="7">
    <source>
        <dbReference type="ARBA" id="ARBA00022898"/>
    </source>
</evidence>
<dbReference type="PANTHER" id="PTHR43643">
    <property type="entry name" value="HISTIDINOL-PHOSPHATE AMINOTRANSFERASE 2"/>
    <property type="match status" value="1"/>
</dbReference>
<feature type="domain" description="Aminotransferase class I/classII large" evidence="10">
    <location>
        <begin position="129"/>
        <end position="318"/>
    </location>
</feature>
<dbReference type="Gene3D" id="3.90.1150.10">
    <property type="entry name" value="Aspartate Aminotransferase, domain 1"/>
    <property type="match status" value="1"/>
</dbReference>